<comment type="similarity">
    <text evidence="1">Belongs to the DNA2/NAM7 helicase family.</text>
</comment>
<comment type="caution">
    <text evidence="9">The sequence shown here is derived from an EMBL/GenBank/DDBJ whole genome shotgun (WGS) entry which is preliminary data.</text>
</comment>
<dbReference type="Gene3D" id="3.40.50.300">
    <property type="entry name" value="P-loop containing nucleotide triphosphate hydrolases"/>
    <property type="match status" value="3"/>
</dbReference>
<sequence>MACRLATLPPLSACGSTRSVFNTANTGASEGMHITLKMPPPRLALRRSKPAKPAAAPAQPSSRHNVSRIPELDYFARKLAGPPKQAPQWQLPYGKAGDVAAGGLPDRHASPGAYLTAMQAHTALEFQPAAASALEAAEGKHPQPEQKWWPFDKRKGSVWAARAVPGRTPAALDFSDDGDAWVKHLVHVRETDSYHVAKVAKINDETGEDILVLLPTVEGGGSRCHMRSLGYMGSFLLAYSSAQSLRYKLHTGLLQPGACTMLELAADPRKQLAGGGGGGTLRGGPLHLLPDVPVNAGQRAAVAGLRGGLSIIHGPPGTGKSTTIFHIIESRVQPKAQVLVTATRNQAIDAVVVKLSRVEGSLLVFGREERLGPHAQQYQLKERVKRHPHVAAWLDHVQRLQALRESGAPQRAAVLAALQAALAQANSAPADMLRSLHQLLRKLLLFRYSDLVEDIIQPAVSRMLAGILPAVKRQAAREILESTRVYACTVDSTPRMAFELEAAGGKVDIDTVIVDEAGCVPEMAIPILIRHAPAQLVLIGDHLQLPAFTDLHQPPPNHTRRHVVILMQRAVELGLPAAMLKEQYRMHPSICAAVSKEFYGGRLVTAPAAAAPQAVAAPCRLIHVKGWEQQRPGAGYWNAKEAGRAIRAAREAAAELRRIGVNQPTVYIVSLYNLQVLSVHACQGDEADAVIVSTVRTTNHLSSFFRDRQRINVALSRARHLSIVCGDISILSLPKARPWGSVLASYSTA</sequence>
<name>A0AAD5H247_9CHLO</name>
<feature type="domain" description="DNA2/NAM7 helicase-like C-terminal" evidence="8">
    <location>
        <begin position="566"/>
        <end position="727"/>
    </location>
</feature>
<feature type="compositionally biased region" description="Low complexity" evidence="6">
    <location>
        <begin position="51"/>
        <end position="63"/>
    </location>
</feature>
<dbReference type="PANTHER" id="PTHR43788:SF16">
    <property type="entry name" value="HELICASE WITH ZINC FINGER 2"/>
    <property type="match status" value="1"/>
</dbReference>
<keyword evidence="3" id="KW-0378">Hydrolase</keyword>
<reference evidence="9" key="1">
    <citation type="submission" date="2020-11" db="EMBL/GenBank/DDBJ databases">
        <title>Chlorella ohadii genome sequencing and assembly.</title>
        <authorList>
            <person name="Murik O."/>
            <person name="Treves H."/>
            <person name="Kedem I."/>
            <person name="Shotland Y."/>
            <person name="Kaplan A."/>
        </authorList>
    </citation>
    <scope>NUCLEOTIDE SEQUENCE</scope>
    <source>
        <strain evidence="9">1</strain>
    </source>
</reference>
<evidence type="ECO:0000256" key="3">
    <source>
        <dbReference type="ARBA" id="ARBA00022801"/>
    </source>
</evidence>
<accession>A0AAD5H247</accession>
<dbReference type="Pfam" id="PF13086">
    <property type="entry name" value="AAA_11"/>
    <property type="match status" value="1"/>
</dbReference>
<organism evidence="9 10">
    <name type="scientific">Chlorella ohadii</name>
    <dbReference type="NCBI Taxonomy" id="2649997"/>
    <lineage>
        <taxon>Eukaryota</taxon>
        <taxon>Viridiplantae</taxon>
        <taxon>Chlorophyta</taxon>
        <taxon>core chlorophytes</taxon>
        <taxon>Trebouxiophyceae</taxon>
        <taxon>Chlorellales</taxon>
        <taxon>Chlorellaceae</taxon>
        <taxon>Chlorella clade</taxon>
        <taxon>Chlorella</taxon>
    </lineage>
</organism>
<evidence type="ECO:0000259" key="7">
    <source>
        <dbReference type="Pfam" id="PF13086"/>
    </source>
</evidence>
<evidence type="ECO:0000256" key="5">
    <source>
        <dbReference type="ARBA" id="ARBA00022840"/>
    </source>
</evidence>
<protein>
    <recommendedName>
        <fullName evidence="11">P-loop containing nucleoside triphosphate hydrolase protein</fullName>
    </recommendedName>
</protein>
<proteinExistence type="inferred from homology"/>
<keyword evidence="4" id="KW-0347">Helicase</keyword>
<feature type="region of interest" description="Disordered" evidence="6">
    <location>
        <begin position="46"/>
        <end position="67"/>
    </location>
</feature>
<dbReference type="InterPro" id="IPR047187">
    <property type="entry name" value="SF1_C_Upf1"/>
</dbReference>
<dbReference type="EMBL" id="JADXDR010000182">
    <property type="protein sequence ID" value="KAI7836572.1"/>
    <property type="molecule type" value="Genomic_DNA"/>
</dbReference>
<evidence type="ECO:0000313" key="10">
    <source>
        <dbReference type="Proteomes" id="UP001205105"/>
    </source>
</evidence>
<evidence type="ECO:0000256" key="6">
    <source>
        <dbReference type="SAM" id="MobiDB-lite"/>
    </source>
</evidence>
<evidence type="ECO:0000256" key="2">
    <source>
        <dbReference type="ARBA" id="ARBA00022741"/>
    </source>
</evidence>
<dbReference type="CDD" id="cd18808">
    <property type="entry name" value="SF1_C_Upf1"/>
    <property type="match status" value="1"/>
</dbReference>
<evidence type="ECO:0000256" key="4">
    <source>
        <dbReference type="ARBA" id="ARBA00022806"/>
    </source>
</evidence>
<evidence type="ECO:0008006" key="11">
    <source>
        <dbReference type="Google" id="ProtNLM"/>
    </source>
</evidence>
<gene>
    <name evidence="9" type="ORF">COHA_009589</name>
</gene>
<evidence type="ECO:0000313" key="9">
    <source>
        <dbReference type="EMBL" id="KAI7836572.1"/>
    </source>
</evidence>
<dbReference type="AlphaFoldDB" id="A0AAD5H247"/>
<keyword evidence="2" id="KW-0547">Nucleotide-binding</keyword>
<dbReference type="GO" id="GO:0043139">
    <property type="term" value="F:5'-3' DNA helicase activity"/>
    <property type="evidence" value="ECO:0007669"/>
    <property type="project" value="TreeGrafter"/>
</dbReference>
<dbReference type="InterPro" id="IPR041679">
    <property type="entry name" value="DNA2/NAM7-like_C"/>
</dbReference>
<evidence type="ECO:0000259" key="8">
    <source>
        <dbReference type="Pfam" id="PF13087"/>
    </source>
</evidence>
<feature type="domain" description="DNA2/NAM7 helicase helicase" evidence="7">
    <location>
        <begin position="295"/>
        <end position="548"/>
    </location>
</feature>
<dbReference type="GO" id="GO:0005524">
    <property type="term" value="F:ATP binding"/>
    <property type="evidence" value="ECO:0007669"/>
    <property type="project" value="UniProtKB-KW"/>
</dbReference>
<dbReference type="Proteomes" id="UP001205105">
    <property type="component" value="Unassembled WGS sequence"/>
</dbReference>
<dbReference type="InterPro" id="IPR050534">
    <property type="entry name" value="Coronavir_polyprotein_1ab"/>
</dbReference>
<dbReference type="GO" id="GO:0016787">
    <property type="term" value="F:hydrolase activity"/>
    <property type="evidence" value="ECO:0007669"/>
    <property type="project" value="UniProtKB-KW"/>
</dbReference>
<keyword evidence="5" id="KW-0067">ATP-binding</keyword>
<keyword evidence="10" id="KW-1185">Reference proteome</keyword>
<dbReference type="SUPFAM" id="SSF52540">
    <property type="entry name" value="P-loop containing nucleoside triphosphate hydrolases"/>
    <property type="match status" value="1"/>
</dbReference>
<dbReference type="PANTHER" id="PTHR43788">
    <property type="entry name" value="DNA2/NAM7 HELICASE FAMILY MEMBER"/>
    <property type="match status" value="1"/>
</dbReference>
<dbReference type="InterPro" id="IPR027417">
    <property type="entry name" value="P-loop_NTPase"/>
</dbReference>
<dbReference type="Pfam" id="PF13087">
    <property type="entry name" value="AAA_12"/>
    <property type="match status" value="1"/>
</dbReference>
<dbReference type="InterPro" id="IPR041677">
    <property type="entry name" value="DNA2/NAM7_AAA_11"/>
</dbReference>
<evidence type="ECO:0000256" key="1">
    <source>
        <dbReference type="ARBA" id="ARBA00007913"/>
    </source>
</evidence>